<dbReference type="CDD" id="cd00099">
    <property type="entry name" value="IgV"/>
    <property type="match status" value="1"/>
</dbReference>
<accession>A0A3B4C0E8</accession>
<dbReference type="STRING" id="42514.ENSPNAP00000004129"/>
<feature type="chain" id="PRO_5043545713" description="Ig-like domain-containing protein" evidence="10">
    <location>
        <begin position="26"/>
        <end position="242"/>
    </location>
</feature>
<keyword evidence="9" id="KW-0812">Transmembrane</keyword>
<keyword evidence="7" id="KW-0325">Glycoprotein</keyword>
<dbReference type="Proteomes" id="UP001501920">
    <property type="component" value="Chromosome 20"/>
</dbReference>
<dbReference type="GO" id="GO:0009617">
    <property type="term" value="P:response to bacterium"/>
    <property type="evidence" value="ECO:0007669"/>
    <property type="project" value="TreeGrafter"/>
</dbReference>
<evidence type="ECO:0000313" key="13">
    <source>
        <dbReference type="Proteomes" id="UP001501920"/>
    </source>
</evidence>
<keyword evidence="4" id="KW-0391">Immunity</keyword>
<protein>
    <recommendedName>
        <fullName evidence="11">Ig-like domain-containing protein</fullName>
    </recommendedName>
</protein>
<dbReference type="PANTHER" id="PTHR19433:SF111">
    <property type="entry name" value="T CELL RECEPTOR ALPHA VARIABLE 4"/>
    <property type="match status" value="1"/>
</dbReference>
<feature type="transmembrane region" description="Helical" evidence="9">
    <location>
        <begin position="162"/>
        <end position="183"/>
    </location>
</feature>
<reference evidence="12" key="2">
    <citation type="submission" date="2025-08" db="UniProtKB">
        <authorList>
            <consortium name="Ensembl"/>
        </authorList>
    </citation>
    <scope>IDENTIFICATION</scope>
</reference>
<evidence type="ECO:0000256" key="4">
    <source>
        <dbReference type="ARBA" id="ARBA00022859"/>
    </source>
</evidence>
<evidence type="ECO:0000313" key="12">
    <source>
        <dbReference type="Ensembl" id="ENSPNAP00000004129.2"/>
    </source>
</evidence>
<feature type="domain" description="Ig-like" evidence="11">
    <location>
        <begin position="11"/>
        <end position="108"/>
    </location>
</feature>
<dbReference type="InterPro" id="IPR013106">
    <property type="entry name" value="Ig_V-set"/>
</dbReference>
<dbReference type="Pfam" id="PF07686">
    <property type="entry name" value="V-set"/>
    <property type="match status" value="1"/>
</dbReference>
<sequence length="242" mass="27094">MYCMLCVSGVLSVSLSSQAGLTVEAEPGDDVTLWCKHSLTQLDYLFWCKHTNTSAPVYIACKYHSVSSSFDPCFFISESERSVMGVNSTFSSLTITAVTLSDSGLYYCSSLEEKYMIFSTTTYLHIKEKKETTSIEPETSEERNKTSSKAPGRSEAGFTSDVFFILTVVLGAVTAVLLILLIVQCNRKQRDDCDAKLKQENEVQDGEMMNYAALNFSNKKTKRSHRRVEAEDPHILYSSVRQ</sequence>
<evidence type="ECO:0000256" key="6">
    <source>
        <dbReference type="ARBA" id="ARBA00023157"/>
    </source>
</evidence>
<dbReference type="GeneTree" id="ENSGT01120000276869"/>
<feature type="region of interest" description="Disordered" evidence="8">
    <location>
        <begin position="131"/>
        <end position="154"/>
    </location>
</feature>
<dbReference type="InterPro" id="IPR003599">
    <property type="entry name" value="Ig_sub"/>
</dbReference>
<dbReference type="SUPFAM" id="SSF48726">
    <property type="entry name" value="Immunoglobulin"/>
    <property type="match status" value="1"/>
</dbReference>
<organism evidence="12 13">
    <name type="scientific">Pygocentrus nattereri</name>
    <name type="common">Red-bellied piranha</name>
    <dbReference type="NCBI Taxonomy" id="42514"/>
    <lineage>
        <taxon>Eukaryota</taxon>
        <taxon>Metazoa</taxon>
        <taxon>Chordata</taxon>
        <taxon>Craniata</taxon>
        <taxon>Vertebrata</taxon>
        <taxon>Euteleostomi</taxon>
        <taxon>Actinopterygii</taxon>
        <taxon>Neopterygii</taxon>
        <taxon>Teleostei</taxon>
        <taxon>Ostariophysi</taxon>
        <taxon>Characiformes</taxon>
        <taxon>Characoidei</taxon>
        <taxon>Pygocentrus</taxon>
    </lineage>
</organism>
<dbReference type="OMA" id="NQIEPGH"/>
<evidence type="ECO:0000256" key="9">
    <source>
        <dbReference type="SAM" id="Phobius"/>
    </source>
</evidence>
<evidence type="ECO:0000256" key="5">
    <source>
        <dbReference type="ARBA" id="ARBA00023136"/>
    </source>
</evidence>
<dbReference type="SMART" id="SM00409">
    <property type="entry name" value="IG"/>
    <property type="match status" value="1"/>
</dbReference>
<reference evidence="12" key="3">
    <citation type="submission" date="2025-09" db="UniProtKB">
        <authorList>
            <consortium name="Ensembl"/>
        </authorList>
    </citation>
    <scope>IDENTIFICATION</scope>
</reference>
<keyword evidence="2" id="KW-1003">Cell membrane</keyword>
<dbReference type="PROSITE" id="PS50835">
    <property type="entry name" value="IG_LIKE"/>
    <property type="match status" value="1"/>
</dbReference>
<evidence type="ECO:0000259" key="11">
    <source>
        <dbReference type="PROSITE" id="PS50835"/>
    </source>
</evidence>
<keyword evidence="13" id="KW-1185">Reference proteome</keyword>
<name>A0A3B4C0E8_PYGNA</name>
<dbReference type="InterPro" id="IPR036179">
    <property type="entry name" value="Ig-like_dom_sf"/>
</dbReference>
<keyword evidence="9" id="KW-1133">Transmembrane helix</keyword>
<reference evidence="12 13" key="1">
    <citation type="submission" date="2020-10" db="EMBL/GenBank/DDBJ databases">
        <title>Pygocentrus nattereri (red-bellied piranha) genome, fPygNat1, primary haplotype.</title>
        <authorList>
            <person name="Myers G."/>
            <person name="Meyer A."/>
            <person name="Karagic N."/>
            <person name="Pippel M."/>
            <person name="Winkler S."/>
            <person name="Tracey A."/>
            <person name="Wood J."/>
            <person name="Formenti G."/>
            <person name="Howe K."/>
            <person name="Fedrigo O."/>
            <person name="Jarvis E.D."/>
        </authorList>
    </citation>
    <scope>NUCLEOTIDE SEQUENCE [LARGE SCALE GENOMIC DNA]</scope>
</reference>
<proteinExistence type="predicted"/>
<evidence type="ECO:0000256" key="7">
    <source>
        <dbReference type="ARBA" id="ARBA00023180"/>
    </source>
</evidence>
<evidence type="ECO:0000256" key="1">
    <source>
        <dbReference type="ARBA" id="ARBA00004236"/>
    </source>
</evidence>
<keyword evidence="5 9" id="KW-0472">Membrane</keyword>
<evidence type="ECO:0000256" key="2">
    <source>
        <dbReference type="ARBA" id="ARBA00022475"/>
    </source>
</evidence>
<feature type="signal peptide" evidence="10">
    <location>
        <begin position="1"/>
        <end position="25"/>
    </location>
</feature>
<evidence type="ECO:0000256" key="3">
    <source>
        <dbReference type="ARBA" id="ARBA00022729"/>
    </source>
</evidence>
<dbReference type="GO" id="GO:0002376">
    <property type="term" value="P:immune system process"/>
    <property type="evidence" value="ECO:0007669"/>
    <property type="project" value="UniProtKB-KW"/>
</dbReference>
<evidence type="ECO:0000256" key="8">
    <source>
        <dbReference type="SAM" id="MobiDB-lite"/>
    </source>
</evidence>
<dbReference type="Ensembl" id="ENSPNAT00000007539.2">
    <property type="protein sequence ID" value="ENSPNAP00000004129.2"/>
    <property type="gene ID" value="ENSPNAG00000010566.2"/>
</dbReference>
<dbReference type="InterPro" id="IPR007110">
    <property type="entry name" value="Ig-like_dom"/>
</dbReference>
<dbReference type="InterPro" id="IPR013783">
    <property type="entry name" value="Ig-like_fold"/>
</dbReference>
<keyword evidence="6" id="KW-1015">Disulfide bond</keyword>
<comment type="subcellular location">
    <subcellularLocation>
        <location evidence="1">Cell membrane</location>
    </subcellularLocation>
</comment>
<dbReference type="GO" id="GO:0005886">
    <property type="term" value="C:plasma membrane"/>
    <property type="evidence" value="ECO:0007669"/>
    <property type="project" value="UniProtKB-SubCell"/>
</dbReference>
<dbReference type="Gene3D" id="2.60.40.10">
    <property type="entry name" value="Immunoglobulins"/>
    <property type="match status" value="1"/>
</dbReference>
<dbReference type="AlphaFoldDB" id="A0A3B4C0E8"/>
<dbReference type="PANTHER" id="PTHR19433">
    <property type="entry name" value="T-CELL RECEPTOR ALPHA CHAIN V REGION-RELATED"/>
    <property type="match status" value="1"/>
</dbReference>
<evidence type="ECO:0000256" key="10">
    <source>
        <dbReference type="SAM" id="SignalP"/>
    </source>
</evidence>
<keyword evidence="3 10" id="KW-0732">Signal</keyword>
<dbReference type="InterPro" id="IPR052051">
    <property type="entry name" value="TCR_complex_component"/>
</dbReference>